<sequence>MKKCICQICSCGRHRCPHTLGQQNRVINKDAINKCNVTEYRGRFDEVAPKRGPFLRPTDQIRYEGPTSTQTTNATSYVTHVVKVPKPKEPEKFVPNPHRFNAVSEHHEHYRKLNGIPARIPPYLKTTTMRKPSARVEYISTKQDDFKPWTSPARVQAVHREQPYRPPSKPFQETSLHRQDFTRFYQLPNPSARQPDKLNFGKEVDFQTTTQTYHKALKASPRKPIERQPEMEALPKTAFTSTSVFKADFVDHKAIKSAHMFKPESHLFRTNETMERQTTQADSFKVWPTTSRQRKAPDVYKKPEGEIEIKPISRDYSNHGGLGIPAKSARPRTKLQRGREFPFNSTTSYSMEFQKHINPQRATLRQNGRDGNDIFPKSTEGSEAVAVTSEFLDKYKRHQAPPARMFKDNSTLFKTSASFVDTSLYKDQFRGERIECPTESLLRNDKAGLFTFDRVNEEGHKVYEISPRRSEPLRREVTVV</sequence>
<dbReference type="InterPro" id="IPR033336">
    <property type="entry name" value="SAXO1/2"/>
</dbReference>
<comment type="similarity">
    <text evidence="1">Belongs to the FAM154 family.</text>
</comment>
<dbReference type="EMBL" id="CACRXK020001144">
    <property type="protein sequence ID" value="CAB3987251.1"/>
    <property type="molecule type" value="Genomic_DNA"/>
</dbReference>
<evidence type="ECO:0000313" key="3">
    <source>
        <dbReference type="Proteomes" id="UP001152795"/>
    </source>
</evidence>
<keyword evidence="3" id="KW-1185">Reference proteome</keyword>
<organism evidence="2 3">
    <name type="scientific">Paramuricea clavata</name>
    <name type="common">Red gorgonian</name>
    <name type="synonym">Violescent sea-whip</name>
    <dbReference type="NCBI Taxonomy" id="317549"/>
    <lineage>
        <taxon>Eukaryota</taxon>
        <taxon>Metazoa</taxon>
        <taxon>Cnidaria</taxon>
        <taxon>Anthozoa</taxon>
        <taxon>Octocorallia</taxon>
        <taxon>Malacalcyonacea</taxon>
        <taxon>Plexauridae</taxon>
        <taxon>Paramuricea</taxon>
    </lineage>
</organism>
<evidence type="ECO:0000313" key="2">
    <source>
        <dbReference type="EMBL" id="CAB3987251.1"/>
    </source>
</evidence>
<dbReference type="PANTHER" id="PTHR31516">
    <property type="entry name" value="STABILIZER OF AXONEMAL MICROTUBULES 2"/>
    <property type="match status" value="1"/>
</dbReference>
<gene>
    <name evidence="2" type="ORF">PACLA_8A005793</name>
</gene>
<dbReference type="PANTHER" id="PTHR31516:SF17">
    <property type="entry name" value="STABILIZER OF AXONEMAL MICROTUBULES 2"/>
    <property type="match status" value="1"/>
</dbReference>
<reference evidence="2" key="1">
    <citation type="submission" date="2020-04" db="EMBL/GenBank/DDBJ databases">
        <authorList>
            <person name="Alioto T."/>
            <person name="Alioto T."/>
            <person name="Gomez Garrido J."/>
        </authorList>
    </citation>
    <scope>NUCLEOTIDE SEQUENCE</scope>
    <source>
        <strain evidence="2">A484AB</strain>
    </source>
</reference>
<dbReference type="Proteomes" id="UP001152795">
    <property type="component" value="Unassembled WGS sequence"/>
</dbReference>
<name>A0A6S7GRQ4_PARCT</name>
<dbReference type="AlphaFoldDB" id="A0A6S7GRQ4"/>
<proteinExistence type="inferred from homology"/>
<evidence type="ECO:0000256" key="1">
    <source>
        <dbReference type="ARBA" id="ARBA00008738"/>
    </source>
</evidence>
<protein>
    <submittedName>
        <fullName evidence="2">Uncharacterized protein</fullName>
    </submittedName>
</protein>
<dbReference type="GO" id="GO:0008017">
    <property type="term" value="F:microtubule binding"/>
    <property type="evidence" value="ECO:0007669"/>
    <property type="project" value="InterPro"/>
</dbReference>
<accession>A0A6S7GRQ4</accession>
<dbReference type="Pfam" id="PF05217">
    <property type="entry name" value="SAXO1-2"/>
    <property type="match status" value="1"/>
</dbReference>
<dbReference type="GO" id="GO:0005856">
    <property type="term" value="C:cytoskeleton"/>
    <property type="evidence" value="ECO:0007669"/>
    <property type="project" value="TreeGrafter"/>
</dbReference>
<comment type="caution">
    <text evidence="2">The sequence shown here is derived from an EMBL/GenBank/DDBJ whole genome shotgun (WGS) entry which is preliminary data.</text>
</comment>
<dbReference type="OrthoDB" id="365640at2759"/>